<keyword evidence="2" id="KW-1185">Reference proteome</keyword>
<accession>A0A7W1WQ08</accession>
<dbReference type="AlphaFoldDB" id="A0A7W1WQ08"/>
<evidence type="ECO:0000313" key="1">
    <source>
        <dbReference type="EMBL" id="MBA4493766.1"/>
    </source>
</evidence>
<dbReference type="RefSeq" id="WP_181751004.1">
    <property type="nucleotide sequence ID" value="NZ_JACEIQ010000003.1"/>
</dbReference>
<protein>
    <submittedName>
        <fullName evidence="1">Uncharacterized protein</fullName>
    </submittedName>
</protein>
<dbReference type="Proteomes" id="UP000535491">
    <property type="component" value="Unassembled WGS sequence"/>
</dbReference>
<reference evidence="1 2" key="1">
    <citation type="submission" date="2020-07" db="EMBL/GenBank/DDBJ databases">
        <authorList>
            <person name="Feng H."/>
        </authorList>
    </citation>
    <scope>NUCLEOTIDE SEQUENCE [LARGE SCALE GENOMIC DNA]</scope>
    <source>
        <strain evidence="2">s-10</strain>
    </source>
</reference>
<gene>
    <name evidence="1" type="ORF">H1191_05545</name>
</gene>
<comment type="caution">
    <text evidence="1">The sequence shown here is derived from an EMBL/GenBank/DDBJ whole genome shotgun (WGS) entry which is preliminary data.</text>
</comment>
<name>A0A7W1WQ08_9BACL</name>
<evidence type="ECO:0000313" key="2">
    <source>
        <dbReference type="Proteomes" id="UP000535491"/>
    </source>
</evidence>
<organism evidence="1 2">
    <name type="scientific">Paenactinomyces guangxiensis</name>
    <dbReference type="NCBI Taxonomy" id="1490290"/>
    <lineage>
        <taxon>Bacteria</taxon>
        <taxon>Bacillati</taxon>
        <taxon>Bacillota</taxon>
        <taxon>Bacilli</taxon>
        <taxon>Bacillales</taxon>
        <taxon>Thermoactinomycetaceae</taxon>
        <taxon>Paenactinomyces</taxon>
    </lineage>
</organism>
<proteinExistence type="predicted"/>
<dbReference type="EMBL" id="JACEIQ010000003">
    <property type="protein sequence ID" value="MBA4493766.1"/>
    <property type="molecule type" value="Genomic_DNA"/>
</dbReference>
<sequence length="113" mass="13092">MSVKQTKVEFTIKGWLYDHVTLKWKDGQLMSDQTEVLQVIKKRIQELEESKAFIQCPETGLFYTDNYLKEPFCAYLVLKHILDVIYEEPDKKELLPVSLSGADPRLLVKETAG</sequence>